<dbReference type="Proteomes" id="UP000004259">
    <property type="component" value="Unassembled WGS sequence"/>
</dbReference>
<keyword evidence="1" id="KW-0812">Transmembrane</keyword>
<comment type="caution">
    <text evidence="2">The sequence shown here is derived from an EMBL/GenBank/DDBJ whole genome shotgun (WGS) entry which is preliminary data.</text>
</comment>
<feature type="transmembrane region" description="Helical" evidence="1">
    <location>
        <begin position="84"/>
        <end position="103"/>
    </location>
</feature>
<organism evidence="2 3">
    <name type="scientific">Ruminococcus albus 8</name>
    <dbReference type="NCBI Taxonomy" id="246199"/>
    <lineage>
        <taxon>Bacteria</taxon>
        <taxon>Bacillati</taxon>
        <taxon>Bacillota</taxon>
        <taxon>Clostridia</taxon>
        <taxon>Eubacteriales</taxon>
        <taxon>Oscillospiraceae</taxon>
        <taxon>Ruminococcus</taxon>
    </lineage>
</organism>
<proteinExistence type="predicted"/>
<protein>
    <submittedName>
        <fullName evidence="2">Uncharacterized protein</fullName>
    </submittedName>
</protein>
<accession>E9SCV1</accession>
<evidence type="ECO:0000313" key="2">
    <source>
        <dbReference type="EMBL" id="EGC02868.1"/>
    </source>
</evidence>
<keyword evidence="3" id="KW-1185">Reference proteome</keyword>
<name>E9SCV1_RUMAL</name>
<dbReference type="AlphaFoldDB" id="E9SCV1"/>
<keyword evidence="1" id="KW-1133">Transmembrane helix</keyword>
<feature type="transmembrane region" description="Helical" evidence="1">
    <location>
        <begin position="123"/>
        <end position="142"/>
    </location>
</feature>
<sequence>MDMKKIGRQMSLMMGVTLSLVLSFVGVFTSGQFTLPAFIMSFLESLVISLIIGMFVPMKKVGDAVCDKAGVTGKPLACRALESLVSDLIYTPIITVVMVFMAYKQATKHGAPLKFAPMLGKSMVVSLVVAYLFIFLVTPNYMKFIMKKNGGKPQ</sequence>
<feature type="transmembrane region" description="Helical" evidence="1">
    <location>
        <begin position="37"/>
        <end position="56"/>
    </location>
</feature>
<evidence type="ECO:0000256" key="1">
    <source>
        <dbReference type="SAM" id="Phobius"/>
    </source>
</evidence>
<dbReference type="EMBL" id="ADKM02000085">
    <property type="protein sequence ID" value="EGC02868.1"/>
    <property type="molecule type" value="Genomic_DNA"/>
</dbReference>
<dbReference type="eggNOG" id="ENOG5032V0B">
    <property type="taxonomic scope" value="Bacteria"/>
</dbReference>
<reference evidence="2 3" key="1">
    <citation type="submission" date="2011-02" db="EMBL/GenBank/DDBJ databases">
        <authorList>
            <person name="Nelson K.E."/>
            <person name="Sutton G."/>
            <person name="Torralba M."/>
            <person name="Durkin S."/>
            <person name="Harkins D."/>
            <person name="Montgomery R."/>
            <person name="Ziemer C."/>
            <person name="Klaassens E."/>
            <person name="Ocuiv P."/>
            <person name="Morrison M."/>
        </authorList>
    </citation>
    <scope>NUCLEOTIDE SEQUENCE [LARGE SCALE GENOMIC DNA]</scope>
    <source>
        <strain evidence="2 3">8</strain>
    </source>
</reference>
<evidence type="ECO:0000313" key="3">
    <source>
        <dbReference type="Proteomes" id="UP000004259"/>
    </source>
</evidence>
<keyword evidence="1" id="KW-0472">Membrane</keyword>
<dbReference type="OrthoDB" id="1820952at2"/>
<gene>
    <name evidence="2" type="ORF">CUS_6705</name>
</gene>
<feature type="transmembrane region" description="Helical" evidence="1">
    <location>
        <begin position="12"/>
        <end position="31"/>
    </location>
</feature>
<dbReference type="RefSeq" id="WP_002849898.1">
    <property type="nucleotide sequence ID" value="NZ_ADKM02000085.1"/>
</dbReference>